<dbReference type="EMBL" id="JBHSBL010000019">
    <property type="protein sequence ID" value="MFC4068898.1"/>
    <property type="molecule type" value="Genomic_DNA"/>
</dbReference>
<reference evidence="3" key="1">
    <citation type="journal article" date="2019" name="Int. J. Syst. Evol. Microbiol.">
        <title>The Global Catalogue of Microorganisms (GCM) 10K type strain sequencing project: providing services to taxonomists for standard genome sequencing and annotation.</title>
        <authorList>
            <consortium name="The Broad Institute Genomics Platform"/>
            <consortium name="The Broad Institute Genome Sequencing Center for Infectious Disease"/>
            <person name="Wu L."/>
            <person name="Ma J."/>
        </authorList>
    </citation>
    <scope>NUCLEOTIDE SEQUENCE [LARGE SCALE GENOMIC DNA]</scope>
    <source>
        <strain evidence="3">TBRC 5832</strain>
    </source>
</reference>
<sequence>MQSGESTDGLLTWRRSSFCNNGACVEVAFFEGSVFVRDTKDPQREPIAYSSDEWRAFIAGVKGGEFDL</sequence>
<evidence type="ECO:0000313" key="2">
    <source>
        <dbReference type="EMBL" id="MFC4068898.1"/>
    </source>
</evidence>
<evidence type="ECO:0000313" key="3">
    <source>
        <dbReference type="Proteomes" id="UP001595867"/>
    </source>
</evidence>
<dbReference type="InterPro" id="IPR007278">
    <property type="entry name" value="DUF397"/>
</dbReference>
<organism evidence="2 3">
    <name type="scientific">Actinoplanes subglobosus</name>
    <dbReference type="NCBI Taxonomy" id="1547892"/>
    <lineage>
        <taxon>Bacteria</taxon>
        <taxon>Bacillati</taxon>
        <taxon>Actinomycetota</taxon>
        <taxon>Actinomycetes</taxon>
        <taxon>Micromonosporales</taxon>
        <taxon>Micromonosporaceae</taxon>
        <taxon>Actinoplanes</taxon>
    </lineage>
</organism>
<name>A0ABV8IX96_9ACTN</name>
<proteinExistence type="predicted"/>
<gene>
    <name evidence="2" type="ORF">ACFO0C_28540</name>
</gene>
<keyword evidence="3" id="KW-1185">Reference proteome</keyword>
<accession>A0ABV8IX96</accession>
<comment type="caution">
    <text evidence="2">The sequence shown here is derived from an EMBL/GenBank/DDBJ whole genome shotgun (WGS) entry which is preliminary data.</text>
</comment>
<feature type="domain" description="DUF397" evidence="1">
    <location>
        <begin position="11"/>
        <end position="62"/>
    </location>
</feature>
<dbReference type="Pfam" id="PF04149">
    <property type="entry name" value="DUF397"/>
    <property type="match status" value="1"/>
</dbReference>
<protein>
    <submittedName>
        <fullName evidence="2">DUF397 domain-containing protein</fullName>
    </submittedName>
</protein>
<dbReference type="Proteomes" id="UP001595867">
    <property type="component" value="Unassembled WGS sequence"/>
</dbReference>
<evidence type="ECO:0000259" key="1">
    <source>
        <dbReference type="Pfam" id="PF04149"/>
    </source>
</evidence>
<dbReference type="RefSeq" id="WP_378069780.1">
    <property type="nucleotide sequence ID" value="NZ_JBHSBL010000019.1"/>
</dbReference>